<reference evidence="1" key="1">
    <citation type="journal article" date="2022" name="Int. J. Mol. Sci.">
        <title>Draft Genome of Tanacetum Coccineum: Genomic Comparison of Closely Related Tanacetum-Family Plants.</title>
        <authorList>
            <person name="Yamashiro T."/>
            <person name="Shiraishi A."/>
            <person name="Nakayama K."/>
            <person name="Satake H."/>
        </authorList>
    </citation>
    <scope>NUCLEOTIDE SEQUENCE</scope>
</reference>
<dbReference type="SUPFAM" id="SSF54001">
    <property type="entry name" value="Cysteine proteinases"/>
    <property type="match status" value="1"/>
</dbReference>
<dbReference type="EMBL" id="BQNB010017714">
    <property type="protein sequence ID" value="GJT66431.1"/>
    <property type="molecule type" value="Genomic_DNA"/>
</dbReference>
<dbReference type="InterPro" id="IPR038765">
    <property type="entry name" value="Papain-like_cys_pep_sf"/>
</dbReference>
<evidence type="ECO:0000313" key="2">
    <source>
        <dbReference type="Proteomes" id="UP001151760"/>
    </source>
</evidence>
<accession>A0ABQ5FSU9</accession>
<evidence type="ECO:0000313" key="1">
    <source>
        <dbReference type="EMBL" id="GJT66431.1"/>
    </source>
</evidence>
<dbReference type="Proteomes" id="UP001151760">
    <property type="component" value="Unassembled WGS sequence"/>
</dbReference>
<reference evidence="1" key="2">
    <citation type="submission" date="2022-01" db="EMBL/GenBank/DDBJ databases">
        <authorList>
            <person name="Yamashiro T."/>
            <person name="Shiraishi A."/>
            <person name="Satake H."/>
            <person name="Nakayama K."/>
        </authorList>
    </citation>
    <scope>NUCLEOTIDE SEQUENCE</scope>
</reference>
<dbReference type="Gene3D" id="3.40.395.10">
    <property type="entry name" value="Adenoviral Proteinase, Chain A"/>
    <property type="match status" value="1"/>
</dbReference>
<name>A0ABQ5FSU9_9ASTR</name>
<keyword evidence="2" id="KW-1185">Reference proteome</keyword>
<protein>
    <submittedName>
        <fullName evidence="1">Alternative oxidase 1</fullName>
    </submittedName>
</protein>
<sequence>MRSPYYSRVADPDAGLSSEESKVTKYFVTDESRIPLSKSSQQSDRLQIESVGQEYIETNILDAWAVVRNHMEEYRSNDSPFRLFLPTFVVDKDSFSQIRNHDGRFEIGAQHVESVIRATSELNKLKKIDLVFLPVDNEGHRFLLTFDLKYGAVTMFDQKKKDKIIKKSKIRKGAKIANSIVAEMLHADFGRYLYGLDHIKARNIIIAELEIGEYEWQTATLRPYAGLILMRIMETYMGKGMRNWDMRLDSNGVKLQKKLTVLCKKYAATILMSDCNVLKEQVKAISA</sequence>
<organism evidence="1 2">
    <name type="scientific">Tanacetum coccineum</name>
    <dbReference type="NCBI Taxonomy" id="301880"/>
    <lineage>
        <taxon>Eukaryota</taxon>
        <taxon>Viridiplantae</taxon>
        <taxon>Streptophyta</taxon>
        <taxon>Embryophyta</taxon>
        <taxon>Tracheophyta</taxon>
        <taxon>Spermatophyta</taxon>
        <taxon>Magnoliopsida</taxon>
        <taxon>eudicotyledons</taxon>
        <taxon>Gunneridae</taxon>
        <taxon>Pentapetalae</taxon>
        <taxon>asterids</taxon>
        <taxon>campanulids</taxon>
        <taxon>Asterales</taxon>
        <taxon>Asteraceae</taxon>
        <taxon>Asteroideae</taxon>
        <taxon>Anthemideae</taxon>
        <taxon>Anthemidinae</taxon>
        <taxon>Tanacetum</taxon>
    </lineage>
</organism>
<proteinExistence type="predicted"/>
<gene>
    <name evidence="1" type="ORF">Tco_1017911</name>
</gene>
<comment type="caution">
    <text evidence="1">The sequence shown here is derived from an EMBL/GenBank/DDBJ whole genome shotgun (WGS) entry which is preliminary data.</text>
</comment>